<reference evidence="1" key="1">
    <citation type="journal article" date="2019" name="MBio">
        <title>Virus Genomes from Deep Sea Sediments Expand the Ocean Megavirome and Support Independent Origins of Viral Gigantism.</title>
        <authorList>
            <person name="Backstrom D."/>
            <person name="Yutin N."/>
            <person name="Jorgensen S.L."/>
            <person name="Dharamshi J."/>
            <person name="Homa F."/>
            <person name="Zaremba-Niedwiedzka K."/>
            <person name="Spang A."/>
            <person name="Wolf Y.I."/>
            <person name="Koonin E.V."/>
            <person name="Ettema T.J."/>
        </authorList>
    </citation>
    <scope>NUCLEOTIDE SEQUENCE</scope>
</reference>
<proteinExistence type="predicted"/>
<protein>
    <submittedName>
        <fullName evidence="1">Uncharacterized protein</fullName>
    </submittedName>
</protein>
<organism evidence="1">
    <name type="scientific">Marseillevirus LCMAC102</name>
    <dbReference type="NCBI Taxonomy" id="2506603"/>
    <lineage>
        <taxon>Viruses</taxon>
        <taxon>Varidnaviria</taxon>
        <taxon>Bamfordvirae</taxon>
        <taxon>Nucleocytoviricota</taxon>
        <taxon>Megaviricetes</taxon>
        <taxon>Pimascovirales</taxon>
        <taxon>Pimascovirales incertae sedis</taxon>
        <taxon>Marseilleviridae</taxon>
    </lineage>
</organism>
<name>A0A481YU82_9VIRU</name>
<dbReference type="EMBL" id="MK500334">
    <property type="protein sequence ID" value="QBK86451.1"/>
    <property type="molecule type" value="Genomic_DNA"/>
</dbReference>
<evidence type="ECO:0000313" key="1">
    <source>
        <dbReference type="EMBL" id="QBK86451.1"/>
    </source>
</evidence>
<sequence length="327" mass="37870">MFRQKSNPNFIFLFKRLVEINNMNEQTSLRSLHEIKSCGKVSVDDLYYSDFNIPRRCDILESIFLIGDTNYFVCAQLFLNHVHYATITPDKIHQFNNELAFFTNEVSQTSTPFTAYTIRLVYNKNCIEHAKIFTVGRIIWDTEKRQQHIDSANSLVAPTAITSEASVTKKEIPLHHKDGVLCSDAKEFLWKKIKYIPTYNLHHKDGMYTYSFDIPNLGKLKKIICHNSGGLARLIVGGWDLSEIKMGNYEKSRDLIFLRKANNNPHLLRTDLCIYSMITIEIVSKEKLCGVYIDLTFKFNDKHEIDKKVLLSDGKTLWYHKGAICPE</sequence>
<gene>
    <name evidence="1" type="ORF">LCMAC102_02460</name>
</gene>
<accession>A0A481YU82</accession>